<evidence type="ECO:0000256" key="3">
    <source>
        <dbReference type="ARBA" id="ARBA00022692"/>
    </source>
</evidence>
<gene>
    <name evidence="8" type="ORF">ACFOY7_03300</name>
</gene>
<feature type="transmembrane region" description="Helical" evidence="6">
    <location>
        <begin position="298"/>
        <end position="323"/>
    </location>
</feature>
<dbReference type="InterPro" id="IPR011701">
    <property type="entry name" value="MFS"/>
</dbReference>
<evidence type="ECO:0000256" key="2">
    <source>
        <dbReference type="ARBA" id="ARBA00022448"/>
    </source>
</evidence>
<dbReference type="Pfam" id="PF07690">
    <property type="entry name" value="MFS_1"/>
    <property type="match status" value="1"/>
</dbReference>
<feature type="transmembrane region" description="Helical" evidence="6">
    <location>
        <begin position="276"/>
        <end position="292"/>
    </location>
</feature>
<feature type="transmembrane region" description="Helical" evidence="6">
    <location>
        <begin position="365"/>
        <end position="386"/>
    </location>
</feature>
<feature type="transmembrane region" description="Helical" evidence="6">
    <location>
        <begin position="205"/>
        <end position="229"/>
    </location>
</feature>
<keyword evidence="5 6" id="KW-0472">Membrane</keyword>
<feature type="domain" description="Major facilitator superfamily (MFS) profile" evidence="7">
    <location>
        <begin position="10"/>
        <end position="393"/>
    </location>
</feature>
<comment type="subcellular location">
    <subcellularLocation>
        <location evidence="1">Cell membrane</location>
        <topology evidence="1">Multi-pass membrane protein</topology>
    </subcellularLocation>
</comment>
<dbReference type="PANTHER" id="PTHR23523">
    <property type="match status" value="1"/>
</dbReference>
<dbReference type="PROSITE" id="PS50850">
    <property type="entry name" value="MFS"/>
    <property type="match status" value="1"/>
</dbReference>
<evidence type="ECO:0000259" key="7">
    <source>
        <dbReference type="PROSITE" id="PS50850"/>
    </source>
</evidence>
<feature type="transmembrane region" description="Helical" evidence="6">
    <location>
        <begin position="12"/>
        <end position="34"/>
    </location>
</feature>
<feature type="transmembrane region" description="Helical" evidence="6">
    <location>
        <begin position="343"/>
        <end position="359"/>
    </location>
</feature>
<reference evidence="9" key="1">
    <citation type="journal article" date="2019" name="Int. J. Syst. Evol. Microbiol.">
        <title>The Global Catalogue of Microorganisms (GCM) 10K type strain sequencing project: providing services to taxonomists for standard genome sequencing and annotation.</title>
        <authorList>
            <consortium name="The Broad Institute Genomics Platform"/>
            <consortium name="The Broad Institute Genome Sequencing Center for Infectious Disease"/>
            <person name="Wu L."/>
            <person name="Ma J."/>
        </authorList>
    </citation>
    <scope>NUCLEOTIDE SEQUENCE [LARGE SCALE GENOMIC DNA]</scope>
    <source>
        <strain evidence="9">CCUG 37865</strain>
    </source>
</reference>
<feature type="transmembrane region" description="Helical" evidence="6">
    <location>
        <begin position="135"/>
        <end position="156"/>
    </location>
</feature>
<feature type="transmembrane region" description="Helical" evidence="6">
    <location>
        <begin position="78"/>
        <end position="96"/>
    </location>
</feature>
<dbReference type="InterPro" id="IPR052524">
    <property type="entry name" value="MFS_Cyanate_Porter"/>
</dbReference>
<dbReference type="PANTHER" id="PTHR23523:SF2">
    <property type="entry name" value="2-NITROIMIDAZOLE TRANSPORTER"/>
    <property type="match status" value="1"/>
</dbReference>
<sequence length="393" mass="42403">MPTNQKWKYSLFITGIIILAFNLRPAITSVGPIIGIIRDELLLDNWNVGLITSLPLLAFAFISPIAPRIANKTGNEKALLYGLIILLSGILIRSLATLLFLYIGTTLVGVGIAIINVILPSLIKGSFPTKIGLMTGLYTTSMSIFAAFGSGFSVPLTVDYGLGWNITLASWGIITVIGIIIWLVAMRNSPAEHEVKLFEPSGKRLLRSGIAWQVTFFMGLQSFLFYVTISWLAEILTAKGYDVTTAGWFVAYMQLISLPATFLTPIIAGKLKDQKVVVYVFGACAIIGYSGLHFNPSIALITLLITLIGFALGASISLALALLGLRTENARQAAELSGMAQSFGYLLASIGPIFIGFMFDLTGNWNSAITFILLVSLIMVAFGVGASRNKYVL</sequence>
<keyword evidence="3 6" id="KW-0812">Transmembrane</keyword>
<name>A0ABV8WR80_9BACI</name>
<comment type="caution">
    <text evidence="8">The sequence shown here is derived from an EMBL/GenBank/DDBJ whole genome shotgun (WGS) entry which is preliminary data.</text>
</comment>
<evidence type="ECO:0000313" key="8">
    <source>
        <dbReference type="EMBL" id="MFC4402097.1"/>
    </source>
</evidence>
<evidence type="ECO:0000256" key="1">
    <source>
        <dbReference type="ARBA" id="ARBA00004651"/>
    </source>
</evidence>
<dbReference type="CDD" id="cd17339">
    <property type="entry name" value="MFS_NIMT_CynX_like"/>
    <property type="match status" value="1"/>
</dbReference>
<feature type="transmembrane region" description="Helical" evidence="6">
    <location>
        <begin position="46"/>
        <end position="66"/>
    </location>
</feature>
<keyword evidence="9" id="KW-1185">Reference proteome</keyword>
<feature type="transmembrane region" description="Helical" evidence="6">
    <location>
        <begin position="102"/>
        <end position="123"/>
    </location>
</feature>
<evidence type="ECO:0000256" key="6">
    <source>
        <dbReference type="SAM" id="Phobius"/>
    </source>
</evidence>
<evidence type="ECO:0000256" key="4">
    <source>
        <dbReference type="ARBA" id="ARBA00022989"/>
    </source>
</evidence>
<accession>A0ABV8WR80</accession>
<keyword evidence="4 6" id="KW-1133">Transmembrane helix</keyword>
<dbReference type="InterPro" id="IPR036259">
    <property type="entry name" value="MFS_trans_sf"/>
</dbReference>
<dbReference type="Proteomes" id="UP001595882">
    <property type="component" value="Unassembled WGS sequence"/>
</dbReference>
<dbReference type="Gene3D" id="1.20.1250.20">
    <property type="entry name" value="MFS general substrate transporter like domains"/>
    <property type="match status" value="2"/>
</dbReference>
<protein>
    <submittedName>
        <fullName evidence="8">CynX/NimT family MFS transporter</fullName>
    </submittedName>
</protein>
<dbReference type="InterPro" id="IPR020846">
    <property type="entry name" value="MFS_dom"/>
</dbReference>
<feature type="transmembrane region" description="Helical" evidence="6">
    <location>
        <begin position="162"/>
        <end position="184"/>
    </location>
</feature>
<organism evidence="8 9">
    <name type="scientific">Gracilibacillus xinjiangensis</name>
    <dbReference type="NCBI Taxonomy" id="1193282"/>
    <lineage>
        <taxon>Bacteria</taxon>
        <taxon>Bacillati</taxon>
        <taxon>Bacillota</taxon>
        <taxon>Bacilli</taxon>
        <taxon>Bacillales</taxon>
        <taxon>Bacillaceae</taxon>
        <taxon>Gracilibacillus</taxon>
    </lineage>
</organism>
<dbReference type="SUPFAM" id="SSF103473">
    <property type="entry name" value="MFS general substrate transporter"/>
    <property type="match status" value="1"/>
</dbReference>
<evidence type="ECO:0000313" key="9">
    <source>
        <dbReference type="Proteomes" id="UP001595882"/>
    </source>
</evidence>
<keyword evidence="2" id="KW-0813">Transport</keyword>
<dbReference type="RefSeq" id="WP_390249358.1">
    <property type="nucleotide sequence ID" value="NZ_JBHSDT010000003.1"/>
</dbReference>
<proteinExistence type="predicted"/>
<dbReference type="EMBL" id="JBHSDT010000003">
    <property type="protein sequence ID" value="MFC4402097.1"/>
    <property type="molecule type" value="Genomic_DNA"/>
</dbReference>
<feature type="transmembrane region" description="Helical" evidence="6">
    <location>
        <begin position="249"/>
        <end position="269"/>
    </location>
</feature>
<evidence type="ECO:0000256" key="5">
    <source>
        <dbReference type="ARBA" id="ARBA00023136"/>
    </source>
</evidence>